<dbReference type="Proteomes" id="UP000823757">
    <property type="component" value="Unassembled WGS sequence"/>
</dbReference>
<evidence type="ECO:0000256" key="4">
    <source>
        <dbReference type="ARBA" id="ARBA00022448"/>
    </source>
</evidence>
<dbReference type="GO" id="GO:0015297">
    <property type="term" value="F:antiporter activity"/>
    <property type="evidence" value="ECO:0007669"/>
    <property type="project" value="InterPro"/>
</dbReference>
<evidence type="ECO:0000256" key="5">
    <source>
        <dbReference type="ARBA" id="ARBA00022475"/>
    </source>
</evidence>
<dbReference type="PANTHER" id="PTHR43823:SF3">
    <property type="entry name" value="MULTIDRUG EXPORT PROTEIN MEPA"/>
    <property type="match status" value="1"/>
</dbReference>
<feature type="transmembrane region" description="Helical" evidence="10">
    <location>
        <begin position="393"/>
        <end position="414"/>
    </location>
</feature>
<accession>A0A9D9IM00</accession>
<feature type="transmembrane region" description="Helical" evidence="10">
    <location>
        <begin position="98"/>
        <end position="120"/>
    </location>
</feature>
<comment type="similarity">
    <text evidence="2">Belongs to the multi antimicrobial extrusion (MATE) (TC 2.A.66.1) family. MepA subfamily.</text>
</comment>
<dbReference type="GO" id="GO:0046677">
    <property type="term" value="P:response to antibiotic"/>
    <property type="evidence" value="ECO:0007669"/>
    <property type="project" value="UniProtKB-KW"/>
</dbReference>
<evidence type="ECO:0000313" key="11">
    <source>
        <dbReference type="EMBL" id="MBO8474516.1"/>
    </source>
</evidence>
<feature type="transmembrane region" description="Helical" evidence="10">
    <location>
        <begin position="365"/>
        <end position="386"/>
    </location>
</feature>
<keyword evidence="6 10" id="KW-0812">Transmembrane</keyword>
<sequence length="462" mass="50270">MAKNNAIPVELGTEPIGKLLKSYALPAIVAMTASSLYNMIDSIFIGQGVGPLAISGLAVTFPLMNLSTAFGTLVGIGGATIMSVLLGQKNYVAANKVLSNIVTLNIIIGFVFAAVALAFLDPILFFFGASENTIAYAREYIQIILYGNIITHVYFGLNGALRASGSPRIAMNLTLLSVALNIMLAPIFIFWFDWGIRGAAIATVIAQIISLIFSLRHFSNQANAVHFEKGIIRLDMRIAKDSFAIGFGPFLMNTAACLVTLFINQQFRKYSGDIGIGAYGIDNRLTFIFVMICSGLNQGMQPIAGYNFGARKYSRVKEVYMKTALYATIVTSLCFIVSVVFPGIVTRAFTNDEELIAAANHGLRIMNLIFPLVGFQIVSTNLFQCLGMVQKSIFLSLARQILCLLPVLYLLPLAFDSDGIWWSFPISDAFASILTIILIIQLFKKLNKLQDGDDPAILGSKI</sequence>
<dbReference type="InterPro" id="IPR045070">
    <property type="entry name" value="MATE_MepA-like"/>
</dbReference>
<evidence type="ECO:0000256" key="10">
    <source>
        <dbReference type="SAM" id="Phobius"/>
    </source>
</evidence>
<dbReference type="InterPro" id="IPR002528">
    <property type="entry name" value="MATE_fam"/>
</dbReference>
<evidence type="ECO:0000256" key="9">
    <source>
        <dbReference type="ARBA" id="ARBA00023251"/>
    </source>
</evidence>
<feature type="transmembrane region" description="Helical" evidence="10">
    <location>
        <begin position="140"/>
        <end position="157"/>
    </location>
</feature>
<dbReference type="InterPro" id="IPR051327">
    <property type="entry name" value="MATE_MepA_subfamily"/>
</dbReference>
<keyword evidence="8 10" id="KW-0472">Membrane</keyword>
<dbReference type="AlphaFoldDB" id="A0A9D9IM00"/>
<dbReference type="GO" id="GO:0005886">
    <property type="term" value="C:plasma membrane"/>
    <property type="evidence" value="ECO:0007669"/>
    <property type="project" value="UniProtKB-SubCell"/>
</dbReference>
<evidence type="ECO:0000256" key="7">
    <source>
        <dbReference type="ARBA" id="ARBA00022989"/>
    </source>
</evidence>
<dbReference type="EMBL" id="JADIMD010000062">
    <property type="protein sequence ID" value="MBO8474516.1"/>
    <property type="molecule type" value="Genomic_DNA"/>
</dbReference>
<reference evidence="11" key="1">
    <citation type="submission" date="2020-10" db="EMBL/GenBank/DDBJ databases">
        <authorList>
            <person name="Gilroy R."/>
        </authorList>
    </citation>
    <scope>NUCLEOTIDE SEQUENCE</scope>
    <source>
        <strain evidence="11">B1-13419</strain>
    </source>
</reference>
<gene>
    <name evidence="11" type="ORF">IAB91_04400</name>
</gene>
<dbReference type="NCBIfam" id="TIGR00797">
    <property type="entry name" value="matE"/>
    <property type="match status" value="1"/>
</dbReference>
<dbReference type="CDD" id="cd13143">
    <property type="entry name" value="MATE_MepA_like"/>
    <property type="match status" value="1"/>
</dbReference>
<evidence type="ECO:0000256" key="1">
    <source>
        <dbReference type="ARBA" id="ARBA00004651"/>
    </source>
</evidence>
<evidence type="ECO:0000256" key="2">
    <source>
        <dbReference type="ARBA" id="ARBA00008417"/>
    </source>
</evidence>
<evidence type="ECO:0000256" key="8">
    <source>
        <dbReference type="ARBA" id="ARBA00023136"/>
    </source>
</evidence>
<dbReference type="PIRSF" id="PIRSF006603">
    <property type="entry name" value="DinF"/>
    <property type="match status" value="1"/>
</dbReference>
<feature type="transmembrane region" description="Helical" evidence="10">
    <location>
        <begin position="44"/>
        <end position="63"/>
    </location>
</feature>
<reference evidence="11" key="2">
    <citation type="journal article" date="2021" name="PeerJ">
        <title>Extensive microbial diversity within the chicken gut microbiome revealed by metagenomics and culture.</title>
        <authorList>
            <person name="Gilroy R."/>
            <person name="Ravi A."/>
            <person name="Getino M."/>
            <person name="Pursley I."/>
            <person name="Horton D.L."/>
            <person name="Alikhan N.F."/>
            <person name="Baker D."/>
            <person name="Gharbi K."/>
            <person name="Hall N."/>
            <person name="Watson M."/>
            <person name="Adriaenssens E.M."/>
            <person name="Foster-Nyarko E."/>
            <person name="Jarju S."/>
            <person name="Secka A."/>
            <person name="Antonio M."/>
            <person name="Oren A."/>
            <person name="Chaudhuri R.R."/>
            <person name="La Ragione R."/>
            <person name="Hildebrand F."/>
            <person name="Pallen M.J."/>
        </authorList>
    </citation>
    <scope>NUCLEOTIDE SEQUENCE</scope>
    <source>
        <strain evidence="11">B1-13419</strain>
    </source>
</reference>
<feature type="transmembrane region" description="Helical" evidence="10">
    <location>
        <begin position="69"/>
        <end position="86"/>
    </location>
</feature>
<dbReference type="Pfam" id="PF01554">
    <property type="entry name" value="MatE"/>
    <property type="match status" value="2"/>
</dbReference>
<organism evidence="11 12">
    <name type="scientific">Candidatus Cryptobacteroides faecigallinarum</name>
    <dbReference type="NCBI Taxonomy" id="2840763"/>
    <lineage>
        <taxon>Bacteria</taxon>
        <taxon>Pseudomonadati</taxon>
        <taxon>Bacteroidota</taxon>
        <taxon>Bacteroidia</taxon>
        <taxon>Bacteroidales</taxon>
        <taxon>Candidatus Cryptobacteroides</taxon>
    </lineage>
</organism>
<protein>
    <recommendedName>
        <fullName evidence="3">Multidrug export protein MepA</fullName>
    </recommendedName>
</protein>
<evidence type="ECO:0000256" key="3">
    <source>
        <dbReference type="ARBA" id="ARBA00022106"/>
    </source>
</evidence>
<keyword evidence="9" id="KW-0046">Antibiotic resistance</keyword>
<feature type="transmembrane region" description="Helical" evidence="10">
    <location>
        <begin position="243"/>
        <end position="264"/>
    </location>
</feature>
<comment type="caution">
    <text evidence="11">The sequence shown here is derived from an EMBL/GenBank/DDBJ whole genome shotgun (WGS) entry which is preliminary data.</text>
</comment>
<dbReference type="PANTHER" id="PTHR43823">
    <property type="entry name" value="SPORULATION PROTEIN YKVU"/>
    <property type="match status" value="1"/>
</dbReference>
<evidence type="ECO:0000313" key="12">
    <source>
        <dbReference type="Proteomes" id="UP000823757"/>
    </source>
</evidence>
<feature type="transmembrane region" description="Helical" evidence="10">
    <location>
        <begin position="169"/>
        <end position="192"/>
    </location>
</feature>
<dbReference type="InterPro" id="IPR048279">
    <property type="entry name" value="MdtK-like"/>
</dbReference>
<feature type="transmembrane region" description="Helical" evidence="10">
    <location>
        <begin position="324"/>
        <end position="345"/>
    </location>
</feature>
<name>A0A9D9IM00_9BACT</name>
<keyword evidence="5" id="KW-1003">Cell membrane</keyword>
<evidence type="ECO:0000256" key="6">
    <source>
        <dbReference type="ARBA" id="ARBA00022692"/>
    </source>
</evidence>
<keyword evidence="7 10" id="KW-1133">Transmembrane helix</keyword>
<feature type="transmembrane region" description="Helical" evidence="10">
    <location>
        <begin position="284"/>
        <end position="304"/>
    </location>
</feature>
<feature type="transmembrane region" description="Helical" evidence="10">
    <location>
        <begin position="420"/>
        <end position="440"/>
    </location>
</feature>
<keyword evidence="4" id="KW-0813">Transport</keyword>
<comment type="subcellular location">
    <subcellularLocation>
        <location evidence="1">Cell membrane</location>
        <topology evidence="1">Multi-pass membrane protein</topology>
    </subcellularLocation>
</comment>
<proteinExistence type="inferred from homology"/>
<dbReference type="GO" id="GO:0042910">
    <property type="term" value="F:xenobiotic transmembrane transporter activity"/>
    <property type="evidence" value="ECO:0007669"/>
    <property type="project" value="InterPro"/>
</dbReference>
<feature type="transmembrane region" description="Helical" evidence="10">
    <location>
        <begin position="198"/>
        <end position="215"/>
    </location>
</feature>